<sequence>MDQPGNTEETLSRAGLTLLKESSFPTVSPMTAWKLVIGAGVKPDSVVLDDSPGHLDKVDEEWLEIATRAQVLVAGVPFWIHVAGPGARRQGWRKVMITGPVQLAENLGTYAGEPEFVAMDLGERVVCGVTSEEDETWIVSARLDGSPLTDRK</sequence>
<reference evidence="1" key="1">
    <citation type="submission" date="2021-01" db="EMBL/GenBank/DDBJ databases">
        <title>Whole genome shotgun sequence of Actinoplanes ferrugineus NBRC 15555.</title>
        <authorList>
            <person name="Komaki H."/>
            <person name="Tamura T."/>
        </authorList>
    </citation>
    <scope>NUCLEOTIDE SEQUENCE</scope>
    <source>
        <strain evidence="1">NBRC 15555</strain>
    </source>
</reference>
<comment type="caution">
    <text evidence="1">The sequence shown here is derived from an EMBL/GenBank/DDBJ whole genome shotgun (WGS) entry which is preliminary data.</text>
</comment>
<gene>
    <name evidence="1" type="ORF">Afe05nite_05080</name>
</gene>
<dbReference type="AlphaFoldDB" id="A0A919IWM7"/>
<protein>
    <submittedName>
        <fullName evidence="1">Uncharacterized protein</fullName>
    </submittedName>
</protein>
<organism evidence="1 2">
    <name type="scientific">Paractinoplanes ferrugineus</name>
    <dbReference type="NCBI Taxonomy" id="113564"/>
    <lineage>
        <taxon>Bacteria</taxon>
        <taxon>Bacillati</taxon>
        <taxon>Actinomycetota</taxon>
        <taxon>Actinomycetes</taxon>
        <taxon>Micromonosporales</taxon>
        <taxon>Micromonosporaceae</taxon>
        <taxon>Paractinoplanes</taxon>
    </lineage>
</organism>
<name>A0A919IWM7_9ACTN</name>
<evidence type="ECO:0000313" key="2">
    <source>
        <dbReference type="Proteomes" id="UP000598174"/>
    </source>
</evidence>
<proteinExistence type="predicted"/>
<accession>A0A919IWM7</accession>
<keyword evidence="2" id="KW-1185">Reference proteome</keyword>
<evidence type="ECO:0000313" key="1">
    <source>
        <dbReference type="EMBL" id="GIE08668.1"/>
    </source>
</evidence>
<dbReference type="EMBL" id="BOMM01000002">
    <property type="protein sequence ID" value="GIE08668.1"/>
    <property type="molecule type" value="Genomic_DNA"/>
</dbReference>
<dbReference type="Proteomes" id="UP000598174">
    <property type="component" value="Unassembled WGS sequence"/>
</dbReference>